<dbReference type="PANTHER" id="PTHR11735">
    <property type="entry name" value="TRNA N6-ADENOSINE THREONYLCARBAMOYLTRANSFERASE"/>
    <property type="match status" value="1"/>
</dbReference>
<evidence type="ECO:0000313" key="3">
    <source>
        <dbReference type="Proteomes" id="UP001206128"/>
    </source>
</evidence>
<proteinExistence type="predicted"/>
<organism evidence="2 3">
    <name type="scientific">Goodfellowiella coeruleoviolacea</name>
    <dbReference type="NCBI Taxonomy" id="334858"/>
    <lineage>
        <taxon>Bacteria</taxon>
        <taxon>Bacillati</taxon>
        <taxon>Actinomycetota</taxon>
        <taxon>Actinomycetes</taxon>
        <taxon>Pseudonocardiales</taxon>
        <taxon>Pseudonocardiaceae</taxon>
        <taxon>Goodfellowiella</taxon>
    </lineage>
</organism>
<accession>A0AAE3GCN1</accession>
<protein>
    <submittedName>
        <fullName evidence="2">tRNA threonylcarbamoyl adenosine modification protein YeaZ</fullName>
    </submittedName>
</protein>
<reference evidence="2" key="1">
    <citation type="submission" date="2022-06" db="EMBL/GenBank/DDBJ databases">
        <title>Genomic Encyclopedia of Archaeal and Bacterial Type Strains, Phase II (KMG-II): from individual species to whole genera.</title>
        <authorList>
            <person name="Goeker M."/>
        </authorList>
    </citation>
    <scope>NUCLEOTIDE SEQUENCE</scope>
    <source>
        <strain evidence="2">DSM 43935</strain>
    </source>
</reference>
<gene>
    <name evidence="2" type="ORF">LX83_002639</name>
</gene>
<dbReference type="Gene3D" id="3.30.420.40">
    <property type="match status" value="2"/>
</dbReference>
<dbReference type="GO" id="GO:0005829">
    <property type="term" value="C:cytosol"/>
    <property type="evidence" value="ECO:0007669"/>
    <property type="project" value="TreeGrafter"/>
</dbReference>
<evidence type="ECO:0000313" key="2">
    <source>
        <dbReference type="EMBL" id="MCP2165781.1"/>
    </source>
</evidence>
<comment type="caution">
    <text evidence="2">The sequence shown here is derived from an EMBL/GenBank/DDBJ whole genome shotgun (WGS) entry which is preliminary data.</text>
</comment>
<dbReference type="InterPro" id="IPR043129">
    <property type="entry name" value="ATPase_NBD"/>
</dbReference>
<feature type="domain" description="Gcp-like" evidence="1">
    <location>
        <begin position="37"/>
        <end position="154"/>
    </location>
</feature>
<dbReference type="NCBIfam" id="TIGR03725">
    <property type="entry name" value="T6A_YeaZ"/>
    <property type="match status" value="1"/>
</dbReference>
<dbReference type="CDD" id="cd24032">
    <property type="entry name" value="ASKHA_NBD_TsaB"/>
    <property type="match status" value="1"/>
</dbReference>
<dbReference type="PANTHER" id="PTHR11735:SF11">
    <property type="entry name" value="TRNA THREONYLCARBAMOYLADENOSINE BIOSYNTHESIS PROTEIN TSAB"/>
    <property type="match status" value="1"/>
</dbReference>
<dbReference type="Pfam" id="PF00814">
    <property type="entry name" value="TsaD"/>
    <property type="match status" value="1"/>
</dbReference>
<dbReference type="InterPro" id="IPR022496">
    <property type="entry name" value="T6A_TsaB"/>
</dbReference>
<dbReference type="EMBL" id="JAMTCK010000005">
    <property type="protein sequence ID" value="MCP2165781.1"/>
    <property type="molecule type" value="Genomic_DNA"/>
</dbReference>
<evidence type="ECO:0000259" key="1">
    <source>
        <dbReference type="Pfam" id="PF00814"/>
    </source>
</evidence>
<dbReference type="AlphaFoldDB" id="A0AAE3GCN1"/>
<dbReference type="InterPro" id="IPR000905">
    <property type="entry name" value="Gcp-like_dom"/>
</dbReference>
<dbReference type="SUPFAM" id="SSF53067">
    <property type="entry name" value="Actin-like ATPase domain"/>
    <property type="match status" value="2"/>
</dbReference>
<dbReference type="RefSeq" id="WP_253771182.1">
    <property type="nucleotide sequence ID" value="NZ_JAMTCK010000005.1"/>
</dbReference>
<keyword evidence="3" id="KW-1185">Reference proteome</keyword>
<name>A0AAE3GCN1_9PSEU</name>
<dbReference type="Proteomes" id="UP001206128">
    <property type="component" value="Unassembled WGS sequence"/>
</dbReference>
<sequence>MLVLAVDTATPAVTAGVVTLAETGPPRTLATRVTRDAKAHGELLMPHVRDALAEAGRRLADLDAVVCGAGPGPFTGLRAGMVTAAALGQALDRPVYPVVTLDAIALDALDADPGDQPLLVATDARRREVYWAAYDPAGRRLDGPHVQAPAEVAGRLAELGVTRAAGEGARRYADVLGLPVLAPDHPTPAALVAVAAADLRSGAQPGPLTPLYLRRPDAVEPGARKRVTRV</sequence>
<dbReference type="GO" id="GO:0002949">
    <property type="term" value="P:tRNA threonylcarbamoyladenosine modification"/>
    <property type="evidence" value="ECO:0007669"/>
    <property type="project" value="InterPro"/>
</dbReference>